<evidence type="ECO:0000313" key="2">
    <source>
        <dbReference type="Proteomes" id="UP000266673"/>
    </source>
</evidence>
<comment type="caution">
    <text evidence="1">The sequence shown here is derived from an EMBL/GenBank/DDBJ whole genome shotgun (WGS) entry which is preliminary data.</text>
</comment>
<dbReference type="EMBL" id="QKWP01001187">
    <property type="protein sequence ID" value="RIB10987.1"/>
    <property type="molecule type" value="Genomic_DNA"/>
</dbReference>
<proteinExistence type="predicted"/>
<gene>
    <name evidence="1" type="ORF">C2G38_2250424</name>
</gene>
<accession>A0A397UP86</accession>
<evidence type="ECO:0000313" key="1">
    <source>
        <dbReference type="EMBL" id="RIB10987.1"/>
    </source>
</evidence>
<dbReference type="OrthoDB" id="2386077at2759"/>
<sequence>MKLNLIKRNNGFEFLIRTGFQLKHIVALYKLVKEHVANIVVNCVSLKYKAELYESLKQEITNKIDFEQNSLKNSTKISAKVFITALKRFIVRYLSDNSEIIQENIINNKFPTTLQISQYIKENKYLIDQKNQETTSNQIEQYNYSNKKQKKEIQSKRFRKS</sequence>
<dbReference type="Proteomes" id="UP000266673">
    <property type="component" value="Unassembled WGS sequence"/>
</dbReference>
<dbReference type="AlphaFoldDB" id="A0A397UP86"/>
<name>A0A397UP86_9GLOM</name>
<protein>
    <submittedName>
        <fullName evidence="1">Uncharacterized protein</fullName>
    </submittedName>
</protein>
<organism evidence="1 2">
    <name type="scientific">Gigaspora rosea</name>
    <dbReference type="NCBI Taxonomy" id="44941"/>
    <lineage>
        <taxon>Eukaryota</taxon>
        <taxon>Fungi</taxon>
        <taxon>Fungi incertae sedis</taxon>
        <taxon>Mucoromycota</taxon>
        <taxon>Glomeromycotina</taxon>
        <taxon>Glomeromycetes</taxon>
        <taxon>Diversisporales</taxon>
        <taxon>Gigasporaceae</taxon>
        <taxon>Gigaspora</taxon>
    </lineage>
</organism>
<reference evidence="1 2" key="1">
    <citation type="submission" date="2018-06" db="EMBL/GenBank/DDBJ databases">
        <title>Comparative genomics reveals the genomic features of Rhizophagus irregularis, R. cerebriforme, R. diaphanum and Gigaspora rosea, and their symbiotic lifestyle signature.</title>
        <authorList>
            <person name="Morin E."/>
            <person name="San Clemente H."/>
            <person name="Chen E.C.H."/>
            <person name="De La Providencia I."/>
            <person name="Hainaut M."/>
            <person name="Kuo A."/>
            <person name="Kohler A."/>
            <person name="Murat C."/>
            <person name="Tang N."/>
            <person name="Roy S."/>
            <person name="Loubradou J."/>
            <person name="Henrissat B."/>
            <person name="Grigoriev I.V."/>
            <person name="Corradi N."/>
            <person name="Roux C."/>
            <person name="Martin F.M."/>
        </authorList>
    </citation>
    <scope>NUCLEOTIDE SEQUENCE [LARGE SCALE GENOMIC DNA]</scope>
    <source>
        <strain evidence="1 2">DAOM 194757</strain>
    </source>
</reference>
<keyword evidence="2" id="KW-1185">Reference proteome</keyword>
<dbReference type="STRING" id="44941.A0A397UP86"/>